<evidence type="ECO:0000256" key="21">
    <source>
        <dbReference type="PIRSR" id="PIRSR006268-2"/>
    </source>
</evidence>
<evidence type="ECO:0000256" key="14">
    <source>
        <dbReference type="ARBA" id="ARBA00023288"/>
    </source>
</evidence>
<feature type="binding site" evidence="21">
    <location>
        <position position="298"/>
    </location>
    <ligand>
        <name>Mg(2+)</name>
        <dbReference type="ChEBI" id="CHEBI:18420"/>
    </ligand>
</feature>
<reference evidence="23 24" key="2">
    <citation type="submission" date="2020-02" db="EMBL/GenBank/DDBJ databases">
        <title>The new genus of Enterobacteriales.</title>
        <authorList>
            <person name="Kim I.S."/>
        </authorList>
    </citation>
    <scope>NUCLEOTIDE SEQUENCE [LARGE SCALE GENOMIC DNA]</scope>
    <source>
        <strain evidence="23 24">SAP-6</strain>
    </source>
</reference>
<gene>
    <name evidence="23" type="primary">apbE</name>
    <name evidence="23" type="ORF">GRH90_07770</name>
</gene>
<evidence type="ECO:0000256" key="10">
    <source>
        <dbReference type="ARBA" id="ARBA00022827"/>
    </source>
</evidence>
<feature type="binding site" evidence="21">
    <location>
        <position position="302"/>
    </location>
    <ligand>
        <name>Mg(2+)</name>
        <dbReference type="ChEBI" id="CHEBI:18420"/>
    </ligand>
</feature>
<dbReference type="PIRSF" id="PIRSF006268">
    <property type="entry name" value="ApbE"/>
    <property type="match status" value="1"/>
</dbReference>
<dbReference type="InterPro" id="IPR024932">
    <property type="entry name" value="ApbE"/>
</dbReference>
<dbReference type="GO" id="GO:0005886">
    <property type="term" value="C:plasma membrane"/>
    <property type="evidence" value="ECO:0007669"/>
    <property type="project" value="UniProtKB-SubCell"/>
</dbReference>
<feature type="binding site" evidence="20">
    <location>
        <position position="187"/>
    </location>
    <ligand>
        <name>FAD</name>
        <dbReference type="ChEBI" id="CHEBI:57692"/>
    </ligand>
</feature>
<feature type="signal peptide" evidence="22">
    <location>
        <begin position="1"/>
        <end position="20"/>
    </location>
</feature>
<feature type="binding site" evidence="20">
    <location>
        <position position="78"/>
    </location>
    <ligand>
        <name>FAD</name>
        <dbReference type="ChEBI" id="CHEBI:57692"/>
    </ligand>
</feature>
<keyword evidence="5 22" id="KW-0997">Cell inner membrane</keyword>
<evidence type="ECO:0000256" key="20">
    <source>
        <dbReference type="PIRSR" id="PIRSR006268-1"/>
    </source>
</evidence>
<evidence type="ECO:0000313" key="24">
    <source>
        <dbReference type="Proteomes" id="UP000461443"/>
    </source>
</evidence>
<comment type="subcellular location">
    <subcellularLocation>
        <location evidence="18 22">Cell inner membrane</location>
        <topology evidence="18 22">Lipid-anchor</topology>
        <orientation evidence="18 22">Periplasmic side</orientation>
    </subcellularLocation>
</comment>
<comment type="function">
    <text evidence="17">Flavin transferase that catalyzes the transfer of the FMN moiety of FAD and its covalent binding to the hydroxyl group of a threonine residue in a target flavoprotein such as NqrB and NqrC, two subunits of the NQR complex.</text>
</comment>
<evidence type="ECO:0000256" key="6">
    <source>
        <dbReference type="ARBA" id="ARBA00022630"/>
    </source>
</evidence>
<feature type="binding site" evidence="20">
    <location>
        <position position="41"/>
    </location>
    <ligand>
        <name>FAD</name>
        <dbReference type="ChEBI" id="CHEBI:57692"/>
    </ligand>
</feature>
<evidence type="ECO:0000313" key="23">
    <source>
        <dbReference type="EMBL" id="NDL62651.1"/>
    </source>
</evidence>
<evidence type="ECO:0000256" key="3">
    <source>
        <dbReference type="ARBA" id="ARBA00016337"/>
    </source>
</evidence>
<dbReference type="FunFam" id="3.10.520.10:FF:000001">
    <property type="entry name" value="FAD:protein FMN transferase"/>
    <property type="match status" value="1"/>
</dbReference>
<dbReference type="EMBL" id="WUBS01000004">
    <property type="protein sequence ID" value="NDL62651.1"/>
    <property type="molecule type" value="Genomic_DNA"/>
</dbReference>
<keyword evidence="4" id="KW-1003">Cell membrane</keyword>
<dbReference type="NCBIfam" id="NF007774">
    <property type="entry name" value="PRK10461.1"/>
    <property type="match status" value="1"/>
</dbReference>
<dbReference type="Proteomes" id="UP000461443">
    <property type="component" value="Unassembled WGS sequence"/>
</dbReference>
<evidence type="ECO:0000256" key="8">
    <source>
        <dbReference type="ARBA" id="ARBA00022723"/>
    </source>
</evidence>
<evidence type="ECO:0000256" key="19">
    <source>
        <dbReference type="PIRNR" id="PIRNR006268"/>
    </source>
</evidence>
<keyword evidence="13" id="KW-0564">Palmitate</keyword>
<dbReference type="EC" id="2.7.1.180" evidence="2 19"/>
<evidence type="ECO:0000256" key="7">
    <source>
        <dbReference type="ARBA" id="ARBA00022679"/>
    </source>
</evidence>
<evidence type="ECO:0000256" key="12">
    <source>
        <dbReference type="ARBA" id="ARBA00023136"/>
    </source>
</evidence>
<comment type="caution">
    <text evidence="23">The sequence shown here is derived from an EMBL/GenBank/DDBJ whole genome shotgun (WGS) entry which is preliminary data.</text>
</comment>
<keyword evidence="12" id="KW-0472">Membrane</keyword>
<dbReference type="GO" id="GO:0016740">
    <property type="term" value="F:transferase activity"/>
    <property type="evidence" value="ECO:0007669"/>
    <property type="project" value="UniProtKB-UniRule"/>
</dbReference>
<comment type="similarity">
    <text evidence="1 19 22">Belongs to the ApbE family.</text>
</comment>
<keyword evidence="11 19" id="KW-0460">Magnesium</keyword>
<dbReference type="AlphaFoldDB" id="A0A845SJ42"/>
<keyword evidence="10 19" id="KW-0274">FAD</keyword>
<comment type="catalytic activity">
    <reaction evidence="16 19 22">
        <text>L-threonyl-[protein] + FAD = FMN-L-threonyl-[protein] + AMP + H(+)</text>
        <dbReference type="Rhea" id="RHEA:36847"/>
        <dbReference type="Rhea" id="RHEA-COMP:11060"/>
        <dbReference type="Rhea" id="RHEA-COMP:11061"/>
        <dbReference type="ChEBI" id="CHEBI:15378"/>
        <dbReference type="ChEBI" id="CHEBI:30013"/>
        <dbReference type="ChEBI" id="CHEBI:57692"/>
        <dbReference type="ChEBI" id="CHEBI:74257"/>
        <dbReference type="ChEBI" id="CHEBI:456215"/>
        <dbReference type="EC" id="2.7.1.180"/>
    </reaction>
</comment>
<evidence type="ECO:0000256" key="1">
    <source>
        <dbReference type="ARBA" id="ARBA00008282"/>
    </source>
</evidence>
<accession>A0A845SJ42</accession>
<dbReference type="InterPro" id="IPR003374">
    <property type="entry name" value="ApbE-like_sf"/>
</dbReference>
<protein>
    <recommendedName>
        <fullName evidence="3 19">FAD:protein FMN transferase</fullName>
        <ecNumber evidence="2 19">2.7.1.180</ecNumber>
    </recommendedName>
    <alternativeName>
        <fullName evidence="15 19">Flavin transferase</fullName>
    </alternativeName>
</protein>
<evidence type="ECO:0000256" key="9">
    <source>
        <dbReference type="ARBA" id="ARBA00022729"/>
    </source>
</evidence>
<keyword evidence="6 19" id="KW-0285">Flavoprotein</keyword>
<evidence type="ECO:0000256" key="17">
    <source>
        <dbReference type="ARBA" id="ARBA00053908"/>
    </source>
</evidence>
<dbReference type="PANTHER" id="PTHR30040">
    <property type="entry name" value="THIAMINE BIOSYNTHESIS LIPOPROTEIN APBE"/>
    <property type="match status" value="1"/>
</dbReference>
<evidence type="ECO:0000256" key="2">
    <source>
        <dbReference type="ARBA" id="ARBA00011955"/>
    </source>
</evidence>
<dbReference type="RefSeq" id="WP_162365365.1">
    <property type="nucleotide sequence ID" value="NZ_WUBS01000004.1"/>
</dbReference>
<dbReference type="SUPFAM" id="SSF143631">
    <property type="entry name" value="ApbE-like"/>
    <property type="match status" value="1"/>
</dbReference>
<evidence type="ECO:0000256" key="5">
    <source>
        <dbReference type="ARBA" id="ARBA00022519"/>
    </source>
</evidence>
<feature type="binding site" evidence="21">
    <location>
        <position position="184"/>
    </location>
    <ligand>
        <name>Mg(2+)</name>
        <dbReference type="ChEBI" id="CHEBI:18420"/>
    </ligand>
</feature>
<reference evidence="23 24" key="1">
    <citation type="submission" date="2019-12" db="EMBL/GenBank/DDBJ databases">
        <authorList>
            <person name="Lee S.D."/>
        </authorList>
    </citation>
    <scope>NUCLEOTIDE SEQUENCE [LARGE SCALE GENOMIC DNA]</scope>
    <source>
        <strain evidence="23 24">SAP-6</strain>
    </source>
</reference>
<keyword evidence="14 22" id="KW-0449">Lipoprotein</keyword>
<dbReference type="PROSITE" id="PS51257">
    <property type="entry name" value="PROKAR_LIPOPROTEIN"/>
    <property type="match status" value="1"/>
</dbReference>
<sequence>MKKYIAILFVAGAAGALALAGCDKPAPRDGGQAWVAEGKTMGTFYRVTLASPPAGVLAGLQDSISRQLEQDNHELSTYQQDTVLSRFNHYPGTDPQPVSANMADIVTTALRIGAKTGGAMDVTVGPLVNLWGFGPDKQPRTMPDQRQIDQARARVGLRHLRLIEDDKGQWLQKDLPDLYVDLSTLGEGAATDHLAALLERRGITRYLVSVGGAVVSRGLSPQGVPWRVAIQRPTDKEIDAQAVVDLQGHGISTSGSYRNYYELQGKRVSHIIDPVTGRPIEHKLVSATVIATTALEADGWDTGLMVLGSEKAQALAEQQGLAVYLISKTATGFATWMSPQFKSYIISQEDASADTAHRQ</sequence>
<name>A0A845SJ42_9GAMM</name>
<dbReference type="Gene3D" id="3.10.520.10">
    <property type="entry name" value="ApbE-like domains"/>
    <property type="match status" value="1"/>
</dbReference>
<evidence type="ECO:0000256" key="11">
    <source>
        <dbReference type="ARBA" id="ARBA00022842"/>
    </source>
</evidence>
<dbReference type="Pfam" id="PF02424">
    <property type="entry name" value="ApbE"/>
    <property type="match status" value="1"/>
</dbReference>
<evidence type="ECO:0000256" key="13">
    <source>
        <dbReference type="ARBA" id="ARBA00023139"/>
    </source>
</evidence>
<keyword evidence="9 22" id="KW-0732">Signal</keyword>
<proteinExistence type="inferred from homology"/>
<feature type="binding site" evidence="20">
    <location>
        <begin position="119"/>
        <end position="121"/>
    </location>
    <ligand>
        <name>FAD</name>
        <dbReference type="ChEBI" id="CHEBI:57692"/>
    </ligand>
</feature>
<keyword evidence="7 19" id="KW-0808">Transferase</keyword>
<organism evidence="23 24">
    <name type="scientific">Acerihabitans arboris</name>
    <dbReference type="NCBI Taxonomy" id="2691583"/>
    <lineage>
        <taxon>Bacteria</taxon>
        <taxon>Pseudomonadati</taxon>
        <taxon>Pseudomonadota</taxon>
        <taxon>Gammaproteobacteria</taxon>
        <taxon>Enterobacterales</taxon>
        <taxon>Pectobacteriaceae</taxon>
        <taxon>Acerihabitans</taxon>
    </lineage>
</organism>
<evidence type="ECO:0000256" key="4">
    <source>
        <dbReference type="ARBA" id="ARBA00022475"/>
    </source>
</evidence>
<keyword evidence="24" id="KW-1185">Reference proteome</keyword>
<dbReference type="PANTHER" id="PTHR30040:SF2">
    <property type="entry name" value="FAD:PROTEIN FMN TRANSFERASE"/>
    <property type="match status" value="1"/>
</dbReference>
<keyword evidence="8 19" id="KW-0479">Metal-binding</keyword>
<evidence type="ECO:0000256" key="15">
    <source>
        <dbReference type="ARBA" id="ARBA00031306"/>
    </source>
</evidence>
<dbReference type="GO" id="GO:0046872">
    <property type="term" value="F:metal ion binding"/>
    <property type="evidence" value="ECO:0007669"/>
    <property type="project" value="UniProtKB-UniRule"/>
</dbReference>
<comment type="cofactor">
    <cofactor evidence="21">
        <name>Mg(2+)</name>
        <dbReference type="ChEBI" id="CHEBI:18420"/>
    </cofactor>
    <cofactor evidence="21">
        <name>Mn(2+)</name>
        <dbReference type="ChEBI" id="CHEBI:29035"/>
    </cofactor>
    <text evidence="21">Magnesium. Can also use manganese.</text>
</comment>
<evidence type="ECO:0000256" key="22">
    <source>
        <dbReference type="RuleBase" id="RU363002"/>
    </source>
</evidence>
<feature type="binding site" evidence="20">
    <location>
        <position position="181"/>
    </location>
    <ligand>
        <name>FAD</name>
        <dbReference type="ChEBI" id="CHEBI:57692"/>
    </ligand>
</feature>
<feature type="binding site" evidence="20">
    <location>
        <position position="272"/>
    </location>
    <ligand>
        <name>FAD</name>
        <dbReference type="ChEBI" id="CHEBI:57692"/>
    </ligand>
</feature>
<evidence type="ECO:0000256" key="16">
    <source>
        <dbReference type="ARBA" id="ARBA00048540"/>
    </source>
</evidence>
<evidence type="ECO:0000256" key="18">
    <source>
        <dbReference type="ARBA" id="ARBA00060485"/>
    </source>
</evidence>
<feature type="chain" id="PRO_5033110201" description="FAD:protein FMN transferase" evidence="22">
    <location>
        <begin position="21"/>
        <end position="359"/>
    </location>
</feature>